<reference evidence="2" key="1">
    <citation type="submission" date="2020-05" db="EMBL/GenBank/DDBJ databases">
        <authorList>
            <person name="Chiriac C."/>
            <person name="Salcher M."/>
            <person name="Ghai R."/>
            <person name="Kavagutti S V."/>
        </authorList>
    </citation>
    <scope>NUCLEOTIDE SEQUENCE</scope>
</reference>
<sequence>MTDVEPLVASPVLAGDPSRILRAERLARRVAEQLDLPEPRLERVSMNAVYRAGPCAIRICRPTTDPVAALNASRVLTDLGLRVPVPYDVRSFVDPDIDPELWATTWEHIDHDPTADPDWTEVGRMTRALHRVDPSRLSGVHPLPVAARFAWWDVAATLDDLSASLAPEWRAILSTAHERLRWVLPHLAEGLDGAVVVHGDLHPGNVVVDRRTGRTVVLDWDLLSLSRPAWDHAPLLRWEERWGGRAGTYSAFADGYGTDHTDDALTRGIAELRLLVATVMRVRASVTDESARSEAEKRVAYWAGTDTRTWIAA</sequence>
<evidence type="ECO:0000313" key="2">
    <source>
        <dbReference type="EMBL" id="CAB4570291.1"/>
    </source>
</evidence>
<proteinExistence type="predicted"/>
<dbReference type="Pfam" id="PF01636">
    <property type="entry name" value="APH"/>
    <property type="match status" value="1"/>
</dbReference>
<organism evidence="2">
    <name type="scientific">freshwater metagenome</name>
    <dbReference type="NCBI Taxonomy" id="449393"/>
    <lineage>
        <taxon>unclassified sequences</taxon>
        <taxon>metagenomes</taxon>
        <taxon>ecological metagenomes</taxon>
    </lineage>
</organism>
<name>A0A6J6E1L9_9ZZZZ</name>
<dbReference type="EMBL" id="CAEZTS010000017">
    <property type="protein sequence ID" value="CAB4570291.1"/>
    <property type="molecule type" value="Genomic_DNA"/>
</dbReference>
<gene>
    <name evidence="2" type="ORF">UFOPK1722_00333</name>
</gene>
<dbReference type="Gene3D" id="3.90.1200.10">
    <property type="match status" value="1"/>
</dbReference>
<dbReference type="SUPFAM" id="SSF56112">
    <property type="entry name" value="Protein kinase-like (PK-like)"/>
    <property type="match status" value="1"/>
</dbReference>
<feature type="domain" description="Aminoglycoside phosphotransferase" evidence="1">
    <location>
        <begin position="70"/>
        <end position="258"/>
    </location>
</feature>
<dbReference type="InterPro" id="IPR002575">
    <property type="entry name" value="Aminoglycoside_PTrfase"/>
</dbReference>
<evidence type="ECO:0000259" key="1">
    <source>
        <dbReference type="Pfam" id="PF01636"/>
    </source>
</evidence>
<dbReference type="InterPro" id="IPR011009">
    <property type="entry name" value="Kinase-like_dom_sf"/>
</dbReference>
<accession>A0A6J6E1L9</accession>
<dbReference type="AlphaFoldDB" id="A0A6J6E1L9"/>
<protein>
    <submittedName>
        <fullName evidence="2">Unannotated protein</fullName>
    </submittedName>
</protein>